<dbReference type="Proteomes" id="UP001501536">
    <property type="component" value="Unassembled WGS sequence"/>
</dbReference>
<dbReference type="CDD" id="cd03225">
    <property type="entry name" value="ABC_cobalt_CbiO_domain1"/>
    <property type="match status" value="1"/>
</dbReference>
<dbReference type="PROSITE" id="PS50893">
    <property type="entry name" value="ABC_TRANSPORTER_2"/>
    <property type="match status" value="1"/>
</dbReference>
<keyword evidence="4 6" id="KW-0067">ATP-binding</keyword>
<dbReference type="Gene3D" id="3.40.50.300">
    <property type="entry name" value="P-loop containing nucleotide triphosphate hydrolases"/>
    <property type="match status" value="1"/>
</dbReference>
<dbReference type="InterPro" id="IPR027417">
    <property type="entry name" value="P-loop_NTPase"/>
</dbReference>
<dbReference type="RefSeq" id="WP_344879565.1">
    <property type="nucleotide sequence ID" value="NZ_BAABCJ010000001.1"/>
</dbReference>
<dbReference type="InterPro" id="IPR003439">
    <property type="entry name" value="ABC_transporter-like_ATP-bd"/>
</dbReference>
<dbReference type="InterPro" id="IPR015856">
    <property type="entry name" value="ABC_transpr_CbiO/EcfA_su"/>
</dbReference>
<dbReference type="InterPro" id="IPR003593">
    <property type="entry name" value="AAA+_ATPase"/>
</dbReference>
<evidence type="ECO:0000259" key="5">
    <source>
        <dbReference type="PROSITE" id="PS50893"/>
    </source>
</evidence>
<comment type="similarity">
    <text evidence="1">Belongs to the ABC transporter superfamily.</text>
</comment>
<dbReference type="EMBL" id="BAABCJ010000001">
    <property type="protein sequence ID" value="GAA3695444.1"/>
    <property type="molecule type" value="Genomic_DNA"/>
</dbReference>
<sequence length="243" mass="26307">MPAPSIVFEAAGVSVPDEEAQRRGEPEATRDLLEPVTLTLTERRVAVIGANGSGKSTLLKLVNGLARPSSGRVLVDGACTARDTGRVRRTVGFLFTDPLAQLVMPVVVEDVELSLRARVRDRAERRRRALAILERLGIERLAERSIYDLSGGERQLAALATVLAAGQRILVADEPTTLLDLRNDALLRRTLEGLEQQVVYATHDLDFAAAADRALVVEDGRIVFDGPAPEAVAAYRRLALEGV</sequence>
<evidence type="ECO:0000313" key="7">
    <source>
        <dbReference type="Proteomes" id="UP001501536"/>
    </source>
</evidence>
<evidence type="ECO:0000256" key="3">
    <source>
        <dbReference type="ARBA" id="ARBA00022741"/>
    </source>
</evidence>
<dbReference type="InterPro" id="IPR050095">
    <property type="entry name" value="ECF_ABC_transporter_ATP-bd"/>
</dbReference>
<accession>A0ABP7CVW4</accession>
<dbReference type="GO" id="GO:0005524">
    <property type="term" value="F:ATP binding"/>
    <property type="evidence" value="ECO:0007669"/>
    <property type="project" value="UniProtKB-KW"/>
</dbReference>
<gene>
    <name evidence="6" type="ORF">GCM10022377_05360</name>
</gene>
<protein>
    <submittedName>
        <fullName evidence="6">ABC transporter ATP-binding protein</fullName>
    </submittedName>
</protein>
<dbReference type="PANTHER" id="PTHR43553:SF24">
    <property type="entry name" value="ENERGY-COUPLING FACTOR TRANSPORTER ATP-BINDING PROTEIN ECFA1"/>
    <property type="match status" value="1"/>
</dbReference>
<evidence type="ECO:0000313" key="6">
    <source>
        <dbReference type="EMBL" id="GAA3695444.1"/>
    </source>
</evidence>
<dbReference type="SUPFAM" id="SSF52540">
    <property type="entry name" value="P-loop containing nucleoside triphosphate hydrolases"/>
    <property type="match status" value="1"/>
</dbReference>
<evidence type="ECO:0000256" key="1">
    <source>
        <dbReference type="ARBA" id="ARBA00005417"/>
    </source>
</evidence>
<reference evidence="7" key="1">
    <citation type="journal article" date="2019" name="Int. J. Syst. Evol. Microbiol.">
        <title>The Global Catalogue of Microorganisms (GCM) 10K type strain sequencing project: providing services to taxonomists for standard genome sequencing and annotation.</title>
        <authorList>
            <consortium name="The Broad Institute Genomics Platform"/>
            <consortium name="The Broad Institute Genome Sequencing Center for Infectious Disease"/>
            <person name="Wu L."/>
            <person name="Ma J."/>
        </authorList>
    </citation>
    <scope>NUCLEOTIDE SEQUENCE [LARGE SCALE GENOMIC DNA]</scope>
    <source>
        <strain evidence="7">JCM 16961</strain>
    </source>
</reference>
<dbReference type="PANTHER" id="PTHR43553">
    <property type="entry name" value="HEAVY METAL TRANSPORTER"/>
    <property type="match status" value="1"/>
</dbReference>
<dbReference type="Pfam" id="PF00005">
    <property type="entry name" value="ABC_tran"/>
    <property type="match status" value="1"/>
</dbReference>
<keyword evidence="3" id="KW-0547">Nucleotide-binding</keyword>
<dbReference type="PROSITE" id="PS00211">
    <property type="entry name" value="ABC_TRANSPORTER_1"/>
    <property type="match status" value="1"/>
</dbReference>
<proteinExistence type="inferred from homology"/>
<evidence type="ECO:0000256" key="4">
    <source>
        <dbReference type="ARBA" id="ARBA00022840"/>
    </source>
</evidence>
<name>A0ABP7CVW4_9MICC</name>
<dbReference type="SMART" id="SM00382">
    <property type="entry name" value="AAA"/>
    <property type="match status" value="1"/>
</dbReference>
<organism evidence="6 7">
    <name type="scientific">Zhihengliuella alba</name>
    <dbReference type="NCBI Taxonomy" id="547018"/>
    <lineage>
        <taxon>Bacteria</taxon>
        <taxon>Bacillati</taxon>
        <taxon>Actinomycetota</taxon>
        <taxon>Actinomycetes</taxon>
        <taxon>Micrococcales</taxon>
        <taxon>Micrococcaceae</taxon>
        <taxon>Zhihengliuella</taxon>
    </lineage>
</organism>
<dbReference type="InterPro" id="IPR017871">
    <property type="entry name" value="ABC_transporter-like_CS"/>
</dbReference>
<feature type="domain" description="ABC transporter" evidence="5">
    <location>
        <begin position="15"/>
        <end position="241"/>
    </location>
</feature>
<comment type="caution">
    <text evidence="6">The sequence shown here is derived from an EMBL/GenBank/DDBJ whole genome shotgun (WGS) entry which is preliminary data.</text>
</comment>
<evidence type="ECO:0000256" key="2">
    <source>
        <dbReference type="ARBA" id="ARBA00022448"/>
    </source>
</evidence>
<keyword evidence="2" id="KW-0813">Transport</keyword>
<keyword evidence="7" id="KW-1185">Reference proteome</keyword>